<feature type="transmembrane region" description="Helical" evidence="1">
    <location>
        <begin position="108"/>
        <end position="128"/>
    </location>
</feature>
<evidence type="ECO:0000313" key="3">
    <source>
        <dbReference type="Proteomes" id="UP001596549"/>
    </source>
</evidence>
<dbReference type="Proteomes" id="UP001596549">
    <property type="component" value="Unassembled WGS sequence"/>
</dbReference>
<accession>A0ABW2NQS1</accession>
<name>A0ABW2NQS1_9BACL</name>
<evidence type="ECO:0000313" key="2">
    <source>
        <dbReference type="EMBL" id="MFC7372859.1"/>
    </source>
</evidence>
<dbReference type="Pfam" id="PF11667">
    <property type="entry name" value="DUF3267"/>
    <property type="match status" value="1"/>
</dbReference>
<proteinExistence type="predicted"/>
<sequence>MNCWKSINIKKNIGTQRLFILSVFAGLAFFMFFYDLFLLLYSDSEMVEAGGWPFVFAAAAALPLHKLAHCLPLWLTGVPAKLVYKKASGFPSIHCHFKQALTIKVMKLSVLSPFILITSACLAGAYTWPVYMPFFITFAAVNIGLCISDFIYYSCLLSAPKEAMVEDHDVNGFFILVRDKVS</sequence>
<comment type="caution">
    <text evidence="2">The sequence shown here is derived from an EMBL/GenBank/DDBJ whole genome shotgun (WGS) entry which is preliminary data.</text>
</comment>
<feature type="transmembrane region" description="Helical" evidence="1">
    <location>
        <begin position="134"/>
        <end position="155"/>
    </location>
</feature>
<keyword evidence="1" id="KW-0812">Transmembrane</keyword>
<feature type="transmembrane region" description="Helical" evidence="1">
    <location>
        <begin position="18"/>
        <end position="42"/>
    </location>
</feature>
<keyword evidence="1" id="KW-0472">Membrane</keyword>
<gene>
    <name evidence="2" type="ORF">ACFQPF_14475</name>
</gene>
<feature type="transmembrane region" description="Helical" evidence="1">
    <location>
        <begin position="54"/>
        <end position="75"/>
    </location>
</feature>
<evidence type="ECO:0000256" key="1">
    <source>
        <dbReference type="SAM" id="Phobius"/>
    </source>
</evidence>
<keyword evidence="1" id="KW-1133">Transmembrane helix</keyword>
<reference evidence="3" key="1">
    <citation type="journal article" date="2019" name="Int. J. Syst. Evol. Microbiol.">
        <title>The Global Catalogue of Microorganisms (GCM) 10K type strain sequencing project: providing services to taxonomists for standard genome sequencing and annotation.</title>
        <authorList>
            <consortium name="The Broad Institute Genomics Platform"/>
            <consortium name="The Broad Institute Genome Sequencing Center for Infectious Disease"/>
            <person name="Wu L."/>
            <person name="Ma J."/>
        </authorList>
    </citation>
    <scope>NUCLEOTIDE SEQUENCE [LARGE SCALE GENOMIC DNA]</scope>
    <source>
        <strain evidence="3">NBRC 106396</strain>
    </source>
</reference>
<dbReference type="InterPro" id="IPR021683">
    <property type="entry name" value="DUF3267"/>
</dbReference>
<protein>
    <submittedName>
        <fullName evidence="2">DUF3267 domain-containing protein</fullName>
    </submittedName>
</protein>
<dbReference type="EMBL" id="JBHTCP010000048">
    <property type="protein sequence ID" value="MFC7372859.1"/>
    <property type="molecule type" value="Genomic_DNA"/>
</dbReference>
<organism evidence="2 3">
    <name type="scientific">Fictibacillus iocasae</name>
    <dbReference type="NCBI Taxonomy" id="2715437"/>
    <lineage>
        <taxon>Bacteria</taxon>
        <taxon>Bacillati</taxon>
        <taxon>Bacillota</taxon>
        <taxon>Bacilli</taxon>
        <taxon>Bacillales</taxon>
        <taxon>Fictibacillaceae</taxon>
        <taxon>Fictibacillus</taxon>
    </lineage>
</organism>
<dbReference type="RefSeq" id="WP_379750425.1">
    <property type="nucleotide sequence ID" value="NZ_JBHTCP010000048.1"/>
</dbReference>
<keyword evidence="3" id="KW-1185">Reference proteome</keyword>